<feature type="compositionally biased region" description="Basic and acidic residues" evidence="2">
    <location>
        <begin position="918"/>
        <end position="939"/>
    </location>
</feature>
<proteinExistence type="predicted"/>
<dbReference type="Pfam" id="PF20412">
    <property type="entry name" value="RALGAPB_N"/>
    <property type="match status" value="1"/>
</dbReference>
<feature type="compositionally biased region" description="Basic and acidic residues" evidence="2">
    <location>
        <begin position="1390"/>
        <end position="1402"/>
    </location>
</feature>
<organism evidence="4 5">
    <name type="scientific">Actinia tenebrosa</name>
    <name type="common">Australian red waratah sea anemone</name>
    <dbReference type="NCBI Taxonomy" id="6105"/>
    <lineage>
        <taxon>Eukaryota</taxon>
        <taxon>Metazoa</taxon>
        <taxon>Cnidaria</taxon>
        <taxon>Anthozoa</taxon>
        <taxon>Hexacorallia</taxon>
        <taxon>Actiniaria</taxon>
        <taxon>Actiniidae</taxon>
        <taxon>Actinia</taxon>
    </lineage>
</organism>
<feature type="compositionally biased region" description="Basic and acidic residues" evidence="2">
    <location>
        <begin position="1285"/>
        <end position="1297"/>
    </location>
</feature>
<dbReference type="Proteomes" id="UP000515163">
    <property type="component" value="Unplaced"/>
</dbReference>
<dbReference type="PROSITE" id="PS50085">
    <property type="entry name" value="RAPGAP"/>
    <property type="match status" value="1"/>
</dbReference>
<evidence type="ECO:0000313" key="5">
    <source>
        <dbReference type="RefSeq" id="XP_031563175.1"/>
    </source>
</evidence>
<dbReference type="GO" id="GO:0051056">
    <property type="term" value="P:regulation of small GTPase mediated signal transduction"/>
    <property type="evidence" value="ECO:0007669"/>
    <property type="project" value="InterPro"/>
</dbReference>
<feature type="compositionally biased region" description="Low complexity" evidence="2">
    <location>
        <begin position="1301"/>
        <end position="1316"/>
    </location>
</feature>
<evidence type="ECO:0000313" key="4">
    <source>
        <dbReference type="Proteomes" id="UP000515163"/>
    </source>
</evidence>
<dbReference type="RefSeq" id="XP_031563175.1">
    <property type="nucleotide sequence ID" value="XM_031707315.1"/>
</dbReference>
<feature type="domain" description="Rap-GAP" evidence="3">
    <location>
        <begin position="1206"/>
        <end position="1491"/>
    </location>
</feature>
<feature type="region of interest" description="Disordered" evidence="2">
    <location>
        <begin position="1464"/>
        <end position="1500"/>
    </location>
</feature>
<feature type="compositionally biased region" description="Low complexity" evidence="2">
    <location>
        <begin position="441"/>
        <end position="450"/>
    </location>
</feature>
<reference evidence="5" key="1">
    <citation type="submission" date="2025-08" db="UniProtKB">
        <authorList>
            <consortium name="RefSeq"/>
        </authorList>
    </citation>
    <scope>IDENTIFICATION</scope>
    <source>
        <tissue evidence="5">Tentacle</tissue>
    </source>
</reference>
<dbReference type="GeneID" id="116298735"/>
<feature type="region of interest" description="Disordered" evidence="2">
    <location>
        <begin position="1280"/>
        <end position="1325"/>
    </location>
</feature>
<evidence type="ECO:0000256" key="1">
    <source>
        <dbReference type="ARBA" id="ARBA00022468"/>
    </source>
</evidence>
<evidence type="ECO:0000256" key="2">
    <source>
        <dbReference type="SAM" id="MobiDB-lite"/>
    </source>
</evidence>
<keyword evidence="1" id="KW-0343">GTPase activation</keyword>
<accession>A0A6P8ID27</accession>
<feature type="compositionally biased region" description="Low complexity" evidence="2">
    <location>
        <begin position="1486"/>
        <end position="1500"/>
    </location>
</feature>
<evidence type="ECO:0000259" key="3">
    <source>
        <dbReference type="PROSITE" id="PS50085"/>
    </source>
</evidence>
<dbReference type="KEGG" id="aten:116298735"/>
<dbReference type="InterPro" id="IPR046859">
    <property type="entry name" value="RGPA/RALGAPB_N"/>
</dbReference>
<keyword evidence="4" id="KW-1185">Reference proteome</keyword>
<dbReference type="GO" id="GO:0005096">
    <property type="term" value="F:GTPase activator activity"/>
    <property type="evidence" value="ECO:0007669"/>
    <property type="project" value="UniProtKB-KW"/>
</dbReference>
<feature type="compositionally biased region" description="Polar residues" evidence="2">
    <location>
        <begin position="1349"/>
        <end position="1371"/>
    </location>
</feature>
<gene>
    <name evidence="5" type="primary">LOC116298735</name>
</gene>
<name>A0A6P8ID27_ACTTE</name>
<feature type="compositionally biased region" description="Polar residues" evidence="2">
    <location>
        <begin position="408"/>
        <end position="420"/>
    </location>
</feature>
<feature type="region of interest" description="Disordered" evidence="2">
    <location>
        <begin position="407"/>
        <end position="453"/>
    </location>
</feature>
<dbReference type="OrthoDB" id="10009983at2759"/>
<protein>
    <submittedName>
        <fullName evidence="5">Ral GTPase-activating protein subunit beta-like</fullName>
    </submittedName>
</protein>
<feature type="region of interest" description="Disordered" evidence="2">
    <location>
        <begin position="1344"/>
        <end position="1425"/>
    </location>
</feature>
<sequence>MYSEWVSLNHTLRADKRNRSVLRSFPRHVGREIAHTIVTTLIQDQGLPDKKKLSSSSEVDWVMEVFCYGLSLPMTETDGEIIKGCVNVYIEWLGVMLMEDRDKVIPEPLLKEPVKYVQKIFQHLKNLFLIRNDNGSNLALQASLCIRVLQFFKVIASESQLSPEIWDALLCLMLVINEQLLSPPYSAGGLSEHLKEILINSLLEVWLHASVQYFPPPSMWKTLQELCMSWRHHNAMIEYWSSTVLMLTRKVIKYLYGNSFPLPPLKSKKNEVQIPAVMNKETLLQTWFRILHIISNPVDLCNREIISDTGKFKEFALSCQDVTYPSAHPCLDCLPEIFLQAMKGIAVMVNTFLCITTTHNQPVKHNPINAPVKGSSPSASKKREIKTLSTGLALGLADNKGLGIRSLTMPSRHSSGTSMTGVPMPDDEMIGDEKESQTPASSLFSKSPSSTTAPSVDSVLDLYGAWLFDAAFAKVDMKASYEAIGDIYAKCCETSENAERNIHSPRKISVESSSSIAKKDYADDANFEPGRAEAFGALCRIFCSPRAEKSIRPVYLSRFYLAIATGLLHDETCTGHILCSILLNAPDLLRVDLQGVQVLLPHLLAALEIVLSKRQINVLKCPVSITDLRRAAIHLLVSMLCLPLHFQNLPIQDMTAGYQKKTQPPCDATPTHPAAQLTFLSLKPRITRLLLDALQIESDSYNVQILLGGVSLIIQDTEIAQSLGIAETISSHHIPITEDKELPNWTDFSARQRGRASTGGSSMISEAGSISMVDAETEDKLTFLKVSSESYDPATISGLFVQMTHLLCNKLVVTRSSKWKPDLHVTLASFEVLSGLAQLSMQLLDQTECKSTIHWLCDYVSYQANKPATHHSRDLHSMIVAAFHCIKTWVVAHPWLMDAEDCLQAVMEVVELGISGSKSKDARPEPGQEKKEPPLKGEKELKPVSFRVREAAEGLLTCIMEHLGCFPSPCGPAAMSSLLNEETLLEYSRNKKRLDKNDRQFRYFVIRDNTLILGLLEDSLEEKDRLPTVGAIIRAPTGRHVWTMELRQFSRKKHGLIEAHLTDPGRPMPRIDRATAPKPVTHRYFPPAVDNVPLTKADRSIPDLDDILDDKLYEVQDHMKTLMQKQAEHEAVEQCKVNREKARLRFPSDDTESIPLEPCEKFHASRLLLSHLGLLTVEGLKGNPENPSENSLFALDSTREGFRAALEALDTLPTRTQDTVFVFYIKNGQHEADEIIENEISSCKHSKLFVEFLLSLGWPVDVETHPGWTGNIHEAWTPADSATADDTRPKMSRDKSKLANSMSTITSSTSTMGIDGDVTHSSDEDSWLGRDRFLTCREQLDNEDGAQKDSLTQESSFTDSVTLVDSDTGADSVTREDSVTRADSVTGEDSVARDNSVTHEDSETSAQTVTQQPDNNSETSPEGHLDKELNQILYYADISREVAFVVPSLLPHYQRFRKMIVKAETSDEDNEESEELPRNRLRARSESMGSLEISSSSTSSMDMRAQLARQTSDAVGAFGSRMGKFSDGPVDTGKPIVKPSAHSTSSETNVIVAWLEHFPDHACFPIDDLLLEMDFGNTQGGSHRGLVDKDTVVIFIHILHNGLYRVHIRSTIRSPIGGPLLDGMVVSRRALGAMVRQTAMNIVHRRRLEIDTYSPPQVCRKLKIQDIVKKYRKEMSVPEFYVSLFGEEH</sequence>
<feature type="region of interest" description="Disordered" evidence="2">
    <location>
        <begin position="917"/>
        <end position="939"/>
    </location>
</feature>
<feature type="compositionally biased region" description="Polar residues" evidence="2">
    <location>
        <begin position="1404"/>
        <end position="1420"/>
    </location>
</feature>
<dbReference type="SUPFAM" id="SSF111347">
    <property type="entry name" value="Rap/Ran-GAP"/>
    <property type="match status" value="2"/>
</dbReference>
<dbReference type="FunCoup" id="A0A6P8ID27">
    <property type="interactions" value="2512"/>
</dbReference>
<dbReference type="InParanoid" id="A0A6P8ID27"/>
<dbReference type="InterPro" id="IPR000331">
    <property type="entry name" value="Rap/Ran_GAP_dom"/>
</dbReference>
<dbReference type="InterPro" id="IPR039930">
    <property type="entry name" value="RALGAPB"/>
</dbReference>
<dbReference type="PANTHER" id="PTHR21344">
    <property type="entry name" value="RAL GTPASE-ACTIVATING PROTEIN SUBUNIT BETA"/>
    <property type="match status" value="1"/>
</dbReference>
<dbReference type="PANTHER" id="PTHR21344:SF1">
    <property type="entry name" value="RAL GTPASE-ACTIVATING PROTEIN SUBUNIT BETA"/>
    <property type="match status" value="1"/>
</dbReference>
<dbReference type="Gene3D" id="3.40.50.11210">
    <property type="entry name" value="Rap/Ran-GAP"/>
    <property type="match status" value="1"/>
</dbReference>
<dbReference type="InterPro" id="IPR035974">
    <property type="entry name" value="Rap/Ran-GAP_sf"/>
</dbReference>